<protein>
    <submittedName>
        <fullName evidence="2">Putative lipocalin</fullName>
    </submittedName>
</protein>
<name>A0A6G5A1I0_RHIMP</name>
<dbReference type="EMBL" id="GIKN01002366">
    <property type="protein sequence ID" value="NIE44639.1"/>
    <property type="molecule type" value="Transcribed_RNA"/>
</dbReference>
<feature type="signal peptide" evidence="1">
    <location>
        <begin position="1"/>
        <end position="16"/>
    </location>
</feature>
<proteinExistence type="predicted"/>
<reference evidence="2" key="1">
    <citation type="submission" date="2020-03" db="EMBL/GenBank/DDBJ databases">
        <title>A transcriptome and proteome of the tick Rhipicephalus microplus shaped by the genetic composition of its hosts and developmental stage.</title>
        <authorList>
            <person name="Garcia G.R."/>
            <person name="Ribeiro J.M.C."/>
            <person name="Maruyama S.R."/>
            <person name="Gardinasse L.G."/>
            <person name="Nelson K."/>
            <person name="Ferreira B.R."/>
            <person name="Andrade T.G."/>
            <person name="Santos I.K.F.M."/>
        </authorList>
    </citation>
    <scope>NUCLEOTIDE SEQUENCE</scope>
    <source>
        <strain evidence="2">NSGR</strain>
        <tissue evidence="2">Salivary glands</tissue>
    </source>
</reference>
<accession>A0A6G5A1I0</accession>
<dbReference type="InterPro" id="IPR012674">
    <property type="entry name" value="Calycin"/>
</dbReference>
<sequence length="199" mass="23076">MALYIICSWLTILIAAVVPLSVSVEQQVKSTPHKRTGPWKFMTTGIIYLNMTTLNISGTKCKVAMRTQLNATARTFSQKIGINYAETWRHERVDYTQMRKNNKLVKGFTSLDKKTYEYTVYTFPYVLDECAVIKKQTNKTKRGYSNTCELWVNQKFLQMNPEKVKLCTRNFNNHCKRYNATPYDIEDCQESVGKLILIA</sequence>
<keyword evidence="1" id="KW-0732">Signal</keyword>
<feature type="chain" id="PRO_5026094784" evidence="1">
    <location>
        <begin position="17"/>
        <end position="199"/>
    </location>
</feature>
<dbReference type="AlphaFoldDB" id="A0A6G5A1I0"/>
<organism evidence="2">
    <name type="scientific">Rhipicephalus microplus</name>
    <name type="common">Cattle tick</name>
    <name type="synonym">Boophilus microplus</name>
    <dbReference type="NCBI Taxonomy" id="6941"/>
    <lineage>
        <taxon>Eukaryota</taxon>
        <taxon>Metazoa</taxon>
        <taxon>Ecdysozoa</taxon>
        <taxon>Arthropoda</taxon>
        <taxon>Chelicerata</taxon>
        <taxon>Arachnida</taxon>
        <taxon>Acari</taxon>
        <taxon>Parasitiformes</taxon>
        <taxon>Ixodida</taxon>
        <taxon>Ixodoidea</taxon>
        <taxon>Ixodidae</taxon>
        <taxon>Rhipicephalinae</taxon>
        <taxon>Rhipicephalus</taxon>
        <taxon>Boophilus</taxon>
    </lineage>
</organism>
<evidence type="ECO:0000313" key="2">
    <source>
        <dbReference type="EMBL" id="NIE44639.1"/>
    </source>
</evidence>
<dbReference type="Gene3D" id="2.40.128.20">
    <property type="match status" value="1"/>
</dbReference>
<dbReference type="VEuPathDB" id="VectorBase:LOC119185775"/>
<evidence type="ECO:0000256" key="1">
    <source>
        <dbReference type="SAM" id="SignalP"/>
    </source>
</evidence>